<gene>
    <name evidence="20" type="ORF">N0F65_005586</name>
</gene>
<evidence type="ECO:0000313" key="21">
    <source>
        <dbReference type="Proteomes" id="UP001146120"/>
    </source>
</evidence>
<feature type="transmembrane region" description="Helical" evidence="18">
    <location>
        <begin position="1462"/>
        <end position="1479"/>
    </location>
</feature>
<keyword evidence="21" id="KW-1185">Reference proteome</keyword>
<feature type="binding site" evidence="15">
    <location>
        <position position="1301"/>
    </location>
    <ligand>
        <name>Ca(2+)</name>
        <dbReference type="ChEBI" id="CHEBI:29108"/>
    </ligand>
</feature>
<keyword evidence="3" id="KW-0597">Phosphoprotein</keyword>
<evidence type="ECO:0000256" key="14">
    <source>
        <dbReference type="ARBA" id="ARBA00023303"/>
    </source>
</evidence>
<evidence type="ECO:0000259" key="19">
    <source>
        <dbReference type="PROSITE" id="PS50222"/>
    </source>
</evidence>
<dbReference type="PANTHER" id="PTHR45628:SF7">
    <property type="entry name" value="VOLTAGE-DEPENDENT CALCIUM CHANNEL TYPE A SUBUNIT ALPHA-1"/>
    <property type="match status" value="1"/>
</dbReference>
<comment type="similarity">
    <text evidence="16">Belongs to the calcium channel alpha-1 subunit (TC 1.A.1.11) family.</text>
</comment>
<evidence type="ECO:0000256" key="7">
    <source>
        <dbReference type="ARBA" id="ARBA00022737"/>
    </source>
</evidence>
<keyword evidence="2" id="KW-0813">Transport</keyword>
<evidence type="ECO:0000256" key="5">
    <source>
        <dbReference type="ARBA" id="ARBA00022673"/>
    </source>
</evidence>
<feature type="transmembrane region" description="Helical" evidence="18">
    <location>
        <begin position="540"/>
        <end position="563"/>
    </location>
</feature>
<dbReference type="FunFam" id="1.10.287.70:FF:000117">
    <property type="entry name" value="Voltage-gated Ca2+ channel, alpha subunit"/>
    <property type="match status" value="1"/>
</dbReference>
<keyword evidence="6 18" id="KW-0812">Transmembrane</keyword>
<dbReference type="Gene3D" id="1.10.238.10">
    <property type="entry name" value="EF-hand"/>
    <property type="match status" value="2"/>
</dbReference>
<dbReference type="PRINTS" id="PR00167">
    <property type="entry name" value="CACHANNEL"/>
</dbReference>
<keyword evidence="14" id="KW-0407">Ion channel</keyword>
<keyword evidence="9 16" id="KW-0851">Voltage-gated channel</keyword>
<keyword evidence="7" id="KW-0677">Repeat</keyword>
<feature type="compositionally biased region" description="Polar residues" evidence="17">
    <location>
        <begin position="1914"/>
        <end position="1924"/>
    </location>
</feature>
<evidence type="ECO:0000256" key="16">
    <source>
        <dbReference type="RuleBase" id="RU003808"/>
    </source>
</evidence>
<dbReference type="InterPro" id="IPR002048">
    <property type="entry name" value="EF_hand_dom"/>
</dbReference>
<dbReference type="InterPro" id="IPR027359">
    <property type="entry name" value="Volt_channel_dom_sf"/>
</dbReference>
<feature type="domain" description="EF-hand" evidence="19">
    <location>
        <begin position="207"/>
        <end position="242"/>
    </location>
</feature>
<evidence type="ECO:0000256" key="13">
    <source>
        <dbReference type="ARBA" id="ARBA00023180"/>
    </source>
</evidence>
<evidence type="ECO:0000313" key="20">
    <source>
        <dbReference type="EMBL" id="DBA01467.1"/>
    </source>
</evidence>
<keyword evidence="12 18" id="KW-0472">Membrane</keyword>
<dbReference type="InterPro" id="IPR050599">
    <property type="entry name" value="VDCC_alpha-1_subunit"/>
</dbReference>
<feature type="transmembrane region" description="Helical" evidence="18">
    <location>
        <begin position="507"/>
        <end position="528"/>
    </location>
</feature>
<feature type="compositionally biased region" description="Basic and acidic residues" evidence="17">
    <location>
        <begin position="971"/>
        <end position="996"/>
    </location>
</feature>
<keyword evidence="15" id="KW-0479">Metal-binding</keyword>
<dbReference type="InterPro" id="IPR018247">
    <property type="entry name" value="EF_Hand_1_Ca_BS"/>
</dbReference>
<evidence type="ECO:0000256" key="2">
    <source>
        <dbReference type="ARBA" id="ARBA00022448"/>
    </source>
</evidence>
<feature type="transmembrane region" description="Helical" evidence="18">
    <location>
        <begin position="1078"/>
        <end position="1096"/>
    </location>
</feature>
<evidence type="ECO:0000256" key="17">
    <source>
        <dbReference type="SAM" id="MobiDB-lite"/>
    </source>
</evidence>
<dbReference type="SUPFAM" id="SSF47473">
    <property type="entry name" value="EF-hand"/>
    <property type="match status" value="1"/>
</dbReference>
<dbReference type="SUPFAM" id="SSF81324">
    <property type="entry name" value="Voltage-gated potassium channels"/>
    <property type="match status" value="4"/>
</dbReference>
<keyword evidence="13" id="KW-0325">Glycoprotein</keyword>
<dbReference type="Proteomes" id="UP001146120">
    <property type="component" value="Unassembled WGS sequence"/>
</dbReference>
<feature type="transmembrane region" description="Helical" evidence="18">
    <location>
        <begin position="360"/>
        <end position="377"/>
    </location>
</feature>
<dbReference type="PROSITE" id="PS50096">
    <property type="entry name" value="IQ"/>
    <property type="match status" value="1"/>
</dbReference>
<proteinExistence type="inferred from homology"/>
<keyword evidence="8 15" id="KW-0106">Calcium</keyword>
<evidence type="ECO:0000256" key="18">
    <source>
        <dbReference type="SAM" id="Phobius"/>
    </source>
</evidence>
<feature type="transmembrane region" description="Helical" evidence="18">
    <location>
        <begin position="1330"/>
        <end position="1352"/>
    </location>
</feature>
<dbReference type="FunFam" id="1.20.120.350:FF:000068">
    <property type="entry name" value="Sodium channel protein"/>
    <property type="match status" value="1"/>
</dbReference>
<dbReference type="Pfam" id="PF13202">
    <property type="entry name" value="EF-hand_5"/>
    <property type="match status" value="1"/>
</dbReference>
<comment type="subcellular location">
    <subcellularLocation>
        <location evidence="1 16">Membrane</location>
        <topology evidence="1 16">Multi-pass membrane protein</topology>
    </subcellularLocation>
</comment>
<evidence type="ECO:0000256" key="3">
    <source>
        <dbReference type="ARBA" id="ARBA00022553"/>
    </source>
</evidence>
<dbReference type="PROSITE" id="PS00018">
    <property type="entry name" value="EF_HAND_1"/>
    <property type="match status" value="2"/>
</dbReference>
<evidence type="ECO:0000256" key="6">
    <source>
        <dbReference type="ARBA" id="ARBA00022692"/>
    </source>
</evidence>
<dbReference type="InterPro" id="IPR011992">
    <property type="entry name" value="EF-hand-dom_pair"/>
</dbReference>
<evidence type="ECO:0000256" key="9">
    <source>
        <dbReference type="ARBA" id="ARBA00022882"/>
    </source>
</evidence>
<dbReference type="GO" id="GO:0098703">
    <property type="term" value="P:calcium ion import across plasma membrane"/>
    <property type="evidence" value="ECO:0007669"/>
    <property type="project" value="TreeGrafter"/>
</dbReference>
<feature type="compositionally biased region" description="Basic residues" evidence="17">
    <location>
        <begin position="955"/>
        <end position="967"/>
    </location>
</feature>
<reference evidence="20" key="1">
    <citation type="submission" date="2022-11" db="EMBL/GenBank/DDBJ databases">
        <authorList>
            <person name="Morgan W.R."/>
            <person name="Tartar A."/>
        </authorList>
    </citation>
    <scope>NUCLEOTIDE SEQUENCE</scope>
    <source>
        <strain evidence="20">ARSEF 373</strain>
    </source>
</reference>
<feature type="transmembrane region" description="Helical" evidence="18">
    <location>
        <begin position="327"/>
        <end position="348"/>
    </location>
</feature>
<keyword evidence="10 18" id="KW-1133">Transmembrane helix</keyword>
<dbReference type="Gene3D" id="1.20.120.350">
    <property type="entry name" value="Voltage-gated potassium channels. Chain C"/>
    <property type="match status" value="4"/>
</dbReference>
<sequence>MGADAFFTHGHPPASEEEEEQQVVSQVYGGIDDSSATNGHPREPVTNAEQSNADAAEKGPKDHVLPPEIKDLSAVRTTQVTGAMLATIASSGSRNSVRRDSSSKLTQPIMRLDTQRRSAASSVRRRLSSVLKLAGLDFLEDTEADRAHGLWDVFDVDGDGIVDYDEFCQYSCDLIHANNTKGMQQTLTDLEVKLVQILQDHLEHTKSLDVAIRRVFEKLDQNRSGRISQMEFQEGIRALGIIEYNFEVHGQKRRFVNNSLFFLNTTNPFRLKLVWLVEWKWFDRFILLCIVANSIALGLRDYQDPALSSHSSANPNTTNTIVDKTELLFTIVFAVECVLKIIAMGFLFGKGAYLRNYWNLLDFFVVVVGLIGDLPGVPKVSSLRTARVLRPLRTLSNLRGMRTLVYSLLSAIPALFNVLVILSFVFTVFGILGVLFWNGALTYRCRTTPGPIDGVWQLAPGGRACGGSYNCAANEFCRSVYDNNSLSATNLTDAEGSKYAYTNFDSIGMAVFTLFQCITLEGWTVVMYNYQDAYGWTFSTIYFVVFTIIGAFFLVHFVFAVIWERFNAANDGTAGEWNTILQELGEEITPDPNTRTTVEAKIEGFRKRPSISQHMKESFRKSVVVARKNNPLRRLRALCRDIVSVSYFSHFIVLCILLNTICLALDEYPANATRDNVTEKLNLILTFVFSLEMALKLMGLGLKNYCKDKYNIFDGLVVIISLIELVLNFVNPDSKSNSGLSALRSFRLFRIMKLARSWKSLRELVETMANSVVDVANFGLLLLLLMYVFALIGTQFFANRFRFNDDGDFVEWRPDLYEPNSSHPHPPWSPEMPYTISRSNFDDTLAAFTTVFQCLTEESWNFVMYDGIRSSGWSAAAYFISVMVIGNIIVLNLFLAILLGNFTTVDQTLDTSTSVIRGQLQVDKALSSTLRDLKVNAVVPAPESNGVHPSDKPTHKPRKHKRRRSHASHASQHDGRRSTHESEHEEHRTTALDHHVSHATVDGTNTPEHSTSEVEEVTPRQARIVRLQTLSTSRRSQTKRDPEMVQVVAVTKPNRSLFLFQSNNPFRHLCRKMISHPVFENLILAIIFLSSIQLAIDNPLNDPDSTLSVVLATMDNIFNGVFMIEMMLKVVDFGFIVNGPKSYLRDPWNVLDFGILLSSLATMIWTSNALRSIRSLRTLRALRPLRVISRVPGMKRVVNALLASIPCILNVFLVCGLIFLIFGIVGTNLFKGRMYYCDMSSFNDTQMARLEDTYGFSMLRFKQLFSQQNCTDEGGTWVLNHRNYDNVLKSSMTLFEISTTEGWVDIMHAGVDATEIGYHPVVEYNRSVSIFFIVFIIIGSFFTLNLFVGAVIDNFNRLRDSMQSEEAESETQHEWLQIQDMIRAYVALQVVTPFRADVYATKLSRHLDEPKNVLRKACFYLQQHAHFEALIATCVLLNTIMLAITHFRQDRILDIVLDNGNILFWLIFAVEAIVKLMAMGRHYFMDNWNRFDFLVVCGSTVSMAMQFYSHGHISPVANTLRAFRMGLALRLMKRAMSMQTIVQTILDNMPALVNVSTLMFLIMFVYAIIGVQLYAPLMLGDALNEHANFKDVFTALLTLFRFTTGEAWNDVMYDMMVEPIEGEAPYPYGTSCVDDLNYTDLAAIRKNVSDPLLTNGCTPGVPVTYMYFISYMLITSYVMVNLFVAVILEGFEETTEKNASYITREDLDHVCMIWEKYDPRATGFASDHAFLKFLRDVPPPLGLPPNSRRRDVERWASSLNLFLTNDRISFNAFLIAAAQHVMFLLGAERGDVVHAARAADSFFIRSTKAVRSRVAKPRVSVTTTASLVVIMSVKRIQAVVRTKMARKRVQQLQAQRLAMLLEAATEDDNSKRENDDEFEQSAPDGRNGLMQDEQTGAAIHGRPRNDSVPRPTRVESQSALSILVSNARRHSENK</sequence>
<feature type="transmembrane region" description="Helical" evidence="18">
    <location>
        <begin position="1200"/>
        <end position="1225"/>
    </location>
</feature>
<feature type="transmembrane region" description="Helical" evidence="18">
    <location>
        <begin position="1552"/>
        <end position="1575"/>
    </location>
</feature>
<feature type="binding site" evidence="15">
    <location>
        <position position="858"/>
    </location>
    <ligand>
        <name>Ca(2+)</name>
        <dbReference type="ChEBI" id="CHEBI:29108"/>
    </ligand>
</feature>
<feature type="region of interest" description="Disordered" evidence="17">
    <location>
        <begin position="937"/>
        <end position="1019"/>
    </location>
</feature>
<evidence type="ECO:0000256" key="1">
    <source>
        <dbReference type="ARBA" id="ARBA00004141"/>
    </source>
</evidence>
<feature type="transmembrane region" description="Helical" evidence="18">
    <location>
        <begin position="1148"/>
        <end position="1170"/>
    </location>
</feature>
<feature type="transmembrane region" description="Helical" evidence="18">
    <location>
        <begin position="875"/>
        <end position="899"/>
    </location>
</feature>
<feature type="domain" description="EF-hand" evidence="19">
    <location>
        <begin position="142"/>
        <end position="177"/>
    </location>
</feature>
<feature type="compositionally biased region" description="Basic and acidic residues" evidence="17">
    <location>
        <begin position="55"/>
        <end position="67"/>
    </location>
</feature>
<dbReference type="Gene3D" id="1.10.287.70">
    <property type="match status" value="4"/>
</dbReference>
<dbReference type="GO" id="GO:0005891">
    <property type="term" value="C:voltage-gated calcium channel complex"/>
    <property type="evidence" value="ECO:0007669"/>
    <property type="project" value="InterPro"/>
</dbReference>
<evidence type="ECO:0000256" key="11">
    <source>
        <dbReference type="ARBA" id="ARBA00023065"/>
    </source>
</evidence>
<reference evidence="20" key="2">
    <citation type="journal article" date="2023" name="Microbiol Resour">
        <title>Decontamination and Annotation of the Draft Genome Sequence of the Oomycete Lagenidium giganteum ARSEF 373.</title>
        <authorList>
            <person name="Morgan W.R."/>
            <person name="Tartar A."/>
        </authorList>
    </citation>
    <scope>NUCLEOTIDE SEQUENCE</scope>
    <source>
        <strain evidence="20">ARSEF 373</strain>
    </source>
</reference>
<comment type="caution">
    <text evidence="20">The sequence shown here is derived from an EMBL/GenBank/DDBJ whole genome shotgun (WGS) entry which is preliminary data.</text>
</comment>
<dbReference type="PANTHER" id="PTHR45628">
    <property type="entry name" value="VOLTAGE-DEPENDENT CALCIUM CHANNEL TYPE A SUBUNIT ALPHA-1"/>
    <property type="match status" value="1"/>
</dbReference>
<dbReference type="GO" id="GO:0005509">
    <property type="term" value="F:calcium ion binding"/>
    <property type="evidence" value="ECO:0007669"/>
    <property type="project" value="InterPro"/>
</dbReference>
<evidence type="ECO:0000256" key="12">
    <source>
        <dbReference type="ARBA" id="ARBA00023136"/>
    </source>
</evidence>
<feature type="region of interest" description="Disordered" evidence="17">
    <location>
        <begin position="1864"/>
        <end position="1934"/>
    </location>
</feature>
<dbReference type="InterPro" id="IPR002077">
    <property type="entry name" value="VDCCAlpha1"/>
</dbReference>
<dbReference type="Pfam" id="PF00520">
    <property type="entry name" value="Ion_trans"/>
    <property type="match status" value="4"/>
</dbReference>
<evidence type="ECO:0000256" key="10">
    <source>
        <dbReference type="ARBA" id="ARBA00022989"/>
    </source>
</evidence>
<feature type="transmembrane region" description="Helical" evidence="18">
    <location>
        <begin position="681"/>
        <end position="700"/>
    </location>
</feature>
<dbReference type="SMART" id="SM00054">
    <property type="entry name" value="EFh"/>
    <property type="match status" value="2"/>
</dbReference>
<feature type="transmembrane region" description="Helical" evidence="18">
    <location>
        <begin position="1668"/>
        <end position="1688"/>
    </location>
</feature>
<dbReference type="PROSITE" id="PS50222">
    <property type="entry name" value="EF_HAND_2"/>
    <property type="match status" value="2"/>
</dbReference>
<feature type="region of interest" description="Disordered" evidence="17">
    <location>
        <begin position="1"/>
        <end position="67"/>
    </location>
</feature>
<keyword evidence="5 16" id="KW-0107">Calcium channel</keyword>
<dbReference type="FunFam" id="1.20.120.350:FF:000009">
    <property type="entry name" value="Voltage-dependent T-type calcium channel subunit alpha"/>
    <property type="match status" value="2"/>
</dbReference>
<feature type="transmembrane region" description="Helical" evidence="18">
    <location>
        <begin position="404"/>
        <end position="437"/>
    </location>
</feature>
<keyword evidence="4 16" id="KW-0109">Calcium transport</keyword>
<dbReference type="InterPro" id="IPR005821">
    <property type="entry name" value="Ion_trans_dom"/>
</dbReference>
<dbReference type="EMBL" id="DAKRPA010000047">
    <property type="protein sequence ID" value="DBA01467.1"/>
    <property type="molecule type" value="Genomic_DNA"/>
</dbReference>
<organism evidence="20 21">
    <name type="scientific">Lagenidium giganteum</name>
    <dbReference type="NCBI Taxonomy" id="4803"/>
    <lineage>
        <taxon>Eukaryota</taxon>
        <taxon>Sar</taxon>
        <taxon>Stramenopiles</taxon>
        <taxon>Oomycota</taxon>
        <taxon>Peronosporomycetes</taxon>
        <taxon>Pythiales</taxon>
        <taxon>Pythiaceae</taxon>
    </lineage>
</organism>
<feature type="binding site" evidence="15">
    <location>
        <position position="521"/>
    </location>
    <ligand>
        <name>Ca(2+)</name>
        <dbReference type="ChEBI" id="CHEBI:29108"/>
    </ligand>
</feature>
<evidence type="ECO:0000256" key="15">
    <source>
        <dbReference type="PIRSR" id="PIRSR602077-1"/>
    </source>
</evidence>
<feature type="transmembrane region" description="Helical" evidence="18">
    <location>
        <begin position="1425"/>
        <end position="1447"/>
    </location>
</feature>
<name>A0AAV2Z7Q3_9STRA</name>
<evidence type="ECO:0000256" key="4">
    <source>
        <dbReference type="ARBA" id="ARBA00022568"/>
    </source>
</evidence>
<dbReference type="GO" id="GO:0008331">
    <property type="term" value="F:high voltage-gated calcium channel activity"/>
    <property type="evidence" value="ECO:0007669"/>
    <property type="project" value="TreeGrafter"/>
</dbReference>
<evidence type="ECO:0000256" key="8">
    <source>
        <dbReference type="ARBA" id="ARBA00022837"/>
    </source>
</evidence>
<feature type="transmembrane region" description="Helical" evidence="18">
    <location>
        <begin position="642"/>
        <end position="661"/>
    </location>
</feature>
<accession>A0AAV2Z7Q3</accession>
<keyword evidence="11" id="KW-0406">Ion transport</keyword>
<protein>
    <recommendedName>
        <fullName evidence="19">EF-hand domain-containing protein</fullName>
    </recommendedName>
</protein>
<feature type="transmembrane region" description="Helical" evidence="18">
    <location>
        <begin position="778"/>
        <end position="798"/>
    </location>
</feature>